<dbReference type="CDD" id="cd02869">
    <property type="entry name" value="PseudoU_synth_RluA_like"/>
    <property type="match status" value="1"/>
</dbReference>
<accession>A0A0F5H0W1</accession>
<dbReference type="SUPFAM" id="SSF55174">
    <property type="entry name" value="Alpha-L RNA-binding motif"/>
    <property type="match status" value="1"/>
</dbReference>
<dbReference type="InterPro" id="IPR006225">
    <property type="entry name" value="PsdUridine_synth_RluC/D"/>
</dbReference>
<evidence type="ECO:0000256" key="1">
    <source>
        <dbReference type="ARBA" id="ARBA00000073"/>
    </source>
</evidence>
<dbReference type="PANTHER" id="PTHR21600:SF44">
    <property type="entry name" value="RIBOSOMAL LARGE SUBUNIT PSEUDOURIDINE SYNTHASE D"/>
    <property type="match status" value="1"/>
</dbReference>
<dbReference type="AlphaFoldDB" id="A0A0F5H0W1"/>
<dbReference type="GO" id="GO:0120159">
    <property type="term" value="F:rRNA pseudouridine synthase activity"/>
    <property type="evidence" value="ECO:0007669"/>
    <property type="project" value="UniProtKB-ARBA"/>
</dbReference>
<dbReference type="GO" id="GO:0000455">
    <property type="term" value="P:enzyme-directed rRNA pseudouridine synthesis"/>
    <property type="evidence" value="ECO:0007669"/>
    <property type="project" value="TreeGrafter"/>
</dbReference>
<dbReference type="InterPro" id="IPR006224">
    <property type="entry name" value="PsdUridine_synth_RluA-like_CS"/>
</dbReference>
<dbReference type="Pfam" id="PF01479">
    <property type="entry name" value="S4"/>
    <property type="match status" value="1"/>
</dbReference>
<evidence type="ECO:0000259" key="7">
    <source>
        <dbReference type="SMART" id="SM00363"/>
    </source>
</evidence>
<organism evidence="8 9">
    <name type="scientific">Mycoplasmopsis meleagridis ATCC 25294</name>
    <dbReference type="NCBI Taxonomy" id="1264554"/>
    <lineage>
        <taxon>Bacteria</taxon>
        <taxon>Bacillati</taxon>
        <taxon>Mycoplasmatota</taxon>
        <taxon>Mycoplasmoidales</taxon>
        <taxon>Metamycoplasmataceae</taxon>
        <taxon>Mycoplasmopsis</taxon>
    </lineage>
</organism>
<dbReference type="Proteomes" id="UP000033750">
    <property type="component" value="Unassembled WGS sequence"/>
</dbReference>
<dbReference type="PATRIC" id="fig|1264554.4.peg.180"/>
<dbReference type="SMART" id="SM00363">
    <property type="entry name" value="S4"/>
    <property type="match status" value="1"/>
</dbReference>
<dbReference type="GO" id="GO:0003723">
    <property type="term" value="F:RNA binding"/>
    <property type="evidence" value="ECO:0007669"/>
    <property type="project" value="UniProtKB-KW"/>
</dbReference>
<keyword evidence="3 6" id="KW-0413">Isomerase</keyword>
<reference evidence="8 9" key="1">
    <citation type="submission" date="2015-03" db="EMBL/GenBank/DDBJ databases">
        <title>Genome sequence of Mycoplasma meleagridis strain ATCC 25294.</title>
        <authorList>
            <person name="Yacoub E."/>
            <person name="Blanchard A."/>
            <person name="Sirand-Pugnet P."/>
            <person name="Mardassi B.B.A."/>
        </authorList>
    </citation>
    <scope>NUCLEOTIDE SEQUENCE [LARGE SCALE GENOMIC DNA]</scope>
    <source>
        <strain evidence="8 9">ATCC 25294</strain>
    </source>
</reference>
<dbReference type="OrthoDB" id="9807829at2"/>
<evidence type="ECO:0000256" key="4">
    <source>
        <dbReference type="PIRSR" id="PIRSR606225-1"/>
    </source>
</evidence>
<evidence type="ECO:0000313" key="9">
    <source>
        <dbReference type="Proteomes" id="UP000033750"/>
    </source>
</evidence>
<gene>
    <name evidence="8" type="primary">rluD</name>
    <name evidence="8" type="ORF">MMELEA_01480</name>
</gene>
<dbReference type="PANTHER" id="PTHR21600">
    <property type="entry name" value="MITOCHONDRIAL RNA PSEUDOURIDINE SYNTHASE"/>
    <property type="match status" value="1"/>
</dbReference>
<keyword evidence="9" id="KW-1185">Reference proteome</keyword>
<dbReference type="InterPro" id="IPR036986">
    <property type="entry name" value="S4_RNA-bd_sf"/>
</dbReference>
<comment type="function">
    <text evidence="6">Responsible for synthesis of pseudouridine from uracil.</text>
</comment>
<keyword evidence="5" id="KW-0694">RNA-binding</keyword>
<dbReference type="Gene3D" id="3.10.290.10">
    <property type="entry name" value="RNA-binding S4 domain"/>
    <property type="match status" value="1"/>
</dbReference>
<dbReference type="InterPro" id="IPR050188">
    <property type="entry name" value="RluA_PseudoU_synthase"/>
</dbReference>
<dbReference type="PROSITE" id="PS50889">
    <property type="entry name" value="S4"/>
    <property type="match status" value="1"/>
</dbReference>
<comment type="catalytic activity">
    <reaction evidence="1 6">
        <text>a uridine in RNA = a pseudouridine in RNA</text>
        <dbReference type="Rhea" id="RHEA:48348"/>
        <dbReference type="Rhea" id="RHEA-COMP:12068"/>
        <dbReference type="Rhea" id="RHEA-COMP:12069"/>
        <dbReference type="ChEBI" id="CHEBI:65314"/>
        <dbReference type="ChEBI" id="CHEBI:65315"/>
    </reaction>
</comment>
<dbReference type="InterPro" id="IPR020103">
    <property type="entry name" value="PsdUridine_synth_cat_dom_sf"/>
</dbReference>
<dbReference type="InterPro" id="IPR002942">
    <property type="entry name" value="S4_RNA-bd"/>
</dbReference>
<dbReference type="SUPFAM" id="SSF55120">
    <property type="entry name" value="Pseudouridine synthase"/>
    <property type="match status" value="1"/>
</dbReference>
<dbReference type="EMBL" id="JZXN01000017">
    <property type="protein sequence ID" value="KKB26765.1"/>
    <property type="molecule type" value="Genomic_DNA"/>
</dbReference>
<evidence type="ECO:0000313" key="8">
    <source>
        <dbReference type="EMBL" id="KKB26765.1"/>
    </source>
</evidence>
<comment type="caution">
    <text evidence="8">The sequence shown here is derived from an EMBL/GenBank/DDBJ whole genome shotgun (WGS) entry which is preliminary data.</text>
</comment>
<evidence type="ECO:0000256" key="5">
    <source>
        <dbReference type="PROSITE-ProRule" id="PRU00182"/>
    </source>
</evidence>
<dbReference type="STRING" id="29561.MM26B8_04270"/>
<dbReference type="PROSITE" id="PS01129">
    <property type="entry name" value="PSI_RLU"/>
    <property type="match status" value="1"/>
</dbReference>
<evidence type="ECO:0000256" key="2">
    <source>
        <dbReference type="ARBA" id="ARBA00010876"/>
    </source>
</evidence>
<name>A0A0F5H0W1_9BACT</name>
<evidence type="ECO:0000256" key="3">
    <source>
        <dbReference type="ARBA" id="ARBA00023235"/>
    </source>
</evidence>
<dbReference type="NCBIfam" id="TIGR00005">
    <property type="entry name" value="rluA_subfam"/>
    <property type="match status" value="1"/>
</dbReference>
<feature type="active site" evidence="4">
    <location>
        <position position="135"/>
    </location>
</feature>
<dbReference type="InterPro" id="IPR006145">
    <property type="entry name" value="PsdUridine_synth_RsuA/RluA"/>
</dbReference>
<dbReference type="Gene3D" id="3.30.2350.10">
    <property type="entry name" value="Pseudouridine synthase"/>
    <property type="match status" value="1"/>
</dbReference>
<dbReference type="RefSeq" id="WP_046097100.1">
    <property type="nucleotide sequence ID" value="NZ_JZXN01000017.1"/>
</dbReference>
<comment type="similarity">
    <text evidence="2 6">Belongs to the pseudouridine synthase RluA family.</text>
</comment>
<proteinExistence type="inferred from homology"/>
<sequence length="310" mass="35626">MIKLIVGYKERIDKYISSNSQITRNDAKELVLSGCVFVNDNVKVIKPNFEVKENDEIVITKLIDKVIDIPPKNIKLDIVYEDDYIVVINKPSGMVVHPAPGHYDDTLVNGLLHHFKNNLSNENGLLRPGIVHRIDKDTSGLLIVAKNNEIHNLLAKNLKNHEIERSYLAIVVGQLENKKIKINLPLKRNENDFKLISVNKNGKEAITHIELLKSFYINEKPYSLIKCDLKTGRTHQIRVHLAYIKHPVYGDPIYGHKIDGFGQRLHAYKLKFIHPKTLKKIEIYAKVPKEFNVAEYNYNDLLKEGKSEIK</sequence>
<protein>
    <recommendedName>
        <fullName evidence="6">Pseudouridine synthase</fullName>
        <ecNumber evidence="6">5.4.99.-</ecNumber>
    </recommendedName>
</protein>
<feature type="domain" description="RNA-binding S4" evidence="7">
    <location>
        <begin position="10"/>
        <end position="75"/>
    </location>
</feature>
<dbReference type="Pfam" id="PF00849">
    <property type="entry name" value="PseudoU_synth_2"/>
    <property type="match status" value="1"/>
</dbReference>
<dbReference type="EC" id="5.4.99.-" evidence="6"/>
<evidence type="ECO:0000256" key="6">
    <source>
        <dbReference type="RuleBase" id="RU362028"/>
    </source>
</evidence>